<keyword evidence="6" id="KW-0472">Membrane</keyword>
<sequence length="429" mass="47864">MKKIFFITLLTISAAALHAQVQTNNQLKTLINQSFSYFPKIKEAENGISTAQEKLEIAQTNMPTVEGTISYNFVQPKITLPFPINGEVKDFQFAPVHNVNANAGANYLLFDFGRIKANVEKAKTDLKYAQHNVDYAKSQLANQVAIIYYNIIYFQRAIQIEDSVLAYLNENKRIIDSKLRNGDAIRIDLLNVQSSIDAEENRKVDLQNSLQKQLNLLSYTTGNITATGTAFDFDVTLKDALSAMNDAQTNNLEYVLAKDKIQQAQSDLAVIKSNDKPSVSLGANAGLKNGYVPNVNEIRFNYAAGATLKIPIYDGGKTKRQTKLAETIVKQNELSVATLDNAFKKDIQQALTDLNSNMERIKNTAGQIGQAKAAEDLATSRYQNGVGTNLEITNASTNRQRAEFTRLQYEYQLCLAKVELARLLGYQYW</sequence>
<reference evidence="9 10" key="1">
    <citation type="journal article" date="2016" name="Int. J. Syst. Evol. Microbiol.">
        <title>Panacibacter ginsenosidivorans gen. nov., sp. nov., with ginsenoside converting activity isolated from soil of a ginseng field.</title>
        <authorList>
            <person name="Siddiqi M.Z."/>
            <person name="Muhammad Shafi S."/>
            <person name="Choi K.D."/>
            <person name="Im W.T."/>
        </authorList>
    </citation>
    <scope>NUCLEOTIDE SEQUENCE [LARGE SCALE GENOMIC DNA]</scope>
    <source>
        <strain evidence="9 10">Gsoil1550</strain>
    </source>
</reference>
<dbReference type="OrthoDB" id="1674528at2"/>
<evidence type="ECO:0000256" key="6">
    <source>
        <dbReference type="ARBA" id="ARBA00023136"/>
    </source>
</evidence>
<dbReference type="GO" id="GO:0015288">
    <property type="term" value="F:porin activity"/>
    <property type="evidence" value="ECO:0007669"/>
    <property type="project" value="TreeGrafter"/>
</dbReference>
<dbReference type="Pfam" id="PF02321">
    <property type="entry name" value="OEP"/>
    <property type="match status" value="2"/>
</dbReference>
<evidence type="ECO:0000256" key="2">
    <source>
        <dbReference type="ARBA" id="ARBA00007613"/>
    </source>
</evidence>
<dbReference type="PANTHER" id="PTHR30026:SF20">
    <property type="entry name" value="OUTER MEMBRANE PROTEIN TOLC"/>
    <property type="match status" value="1"/>
</dbReference>
<evidence type="ECO:0000313" key="10">
    <source>
        <dbReference type="Proteomes" id="UP000321533"/>
    </source>
</evidence>
<feature type="chain" id="PRO_5023039305" evidence="8">
    <location>
        <begin position="19"/>
        <end position="429"/>
    </location>
</feature>
<evidence type="ECO:0000256" key="3">
    <source>
        <dbReference type="ARBA" id="ARBA00022448"/>
    </source>
</evidence>
<dbReference type="RefSeq" id="WP_147188833.1">
    <property type="nucleotide sequence ID" value="NZ_CP042435.1"/>
</dbReference>
<dbReference type="GO" id="GO:0015562">
    <property type="term" value="F:efflux transmembrane transporter activity"/>
    <property type="evidence" value="ECO:0007669"/>
    <property type="project" value="InterPro"/>
</dbReference>
<dbReference type="AlphaFoldDB" id="A0A5B8V805"/>
<gene>
    <name evidence="9" type="ORF">FRZ67_06885</name>
</gene>
<dbReference type="EMBL" id="CP042435">
    <property type="protein sequence ID" value="QEC67033.1"/>
    <property type="molecule type" value="Genomic_DNA"/>
</dbReference>
<evidence type="ECO:0000256" key="5">
    <source>
        <dbReference type="ARBA" id="ARBA00022692"/>
    </source>
</evidence>
<dbReference type="Gene3D" id="1.20.1600.10">
    <property type="entry name" value="Outer membrane efflux proteins (OEP)"/>
    <property type="match status" value="1"/>
</dbReference>
<organism evidence="9 10">
    <name type="scientific">Panacibacter ginsenosidivorans</name>
    <dbReference type="NCBI Taxonomy" id="1813871"/>
    <lineage>
        <taxon>Bacteria</taxon>
        <taxon>Pseudomonadati</taxon>
        <taxon>Bacteroidota</taxon>
        <taxon>Chitinophagia</taxon>
        <taxon>Chitinophagales</taxon>
        <taxon>Chitinophagaceae</taxon>
        <taxon>Panacibacter</taxon>
    </lineage>
</organism>
<protein>
    <submittedName>
        <fullName evidence="9">TolC family protein</fullName>
    </submittedName>
</protein>
<keyword evidence="7" id="KW-0998">Cell outer membrane</keyword>
<accession>A0A5B8V805</accession>
<dbReference type="InterPro" id="IPR051906">
    <property type="entry name" value="TolC-like"/>
</dbReference>
<proteinExistence type="inferred from homology"/>
<evidence type="ECO:0000256" key="8">
    <source>
        <dbReference type="SAM" id="SignalP"/>
    </source>
</evidence>
<comment type="subcellular location">
    <subcellularLocation>
        <location evidence="1">Cell outer membrane</location>
    </subcellularLocation>
</comment>
<dbReference type="PANTHER" id="PTHR30026">
    <property type="entry name" value="OUTER MEMBRANE PROTEIN TOLC"/>
    <property type="match status" value="1"/>
</dbReference>
<keyword evidence="3" id="KW-0813">Transport</keyword>
<evidence type="ECO:0000313" key="9">
    <source>
        <dbReference type="EMBL" id="QEC67033.1"/>
    </source>
</evidence>
<feature type="signal peptide" evidence="8">
    <location>
        <begin position="1"/>
        <end position="18"/>
    </location>
</feature>
<dbReference type="SUPFAM" id="SSF56954">
    <property type="entry name" value="Outer membrane efflux proteins (OEP)"/>
    <property type="match status" value="1"/>
</dbReference>
<keyword evidence="10" id="KW-1185">Reference proteome</keyword>
<name>A0A5B8V805_9BACT</name>
<evidence type="ECO:0000256" key="4">
    <source>
        <dbReference type="ARBA" id="ARBA00022452"/>
    </source>
</evidence>
<dbReference type="KEGG" id="pgin:FRZ67_06885"/>
<evidence type="ECO:0000256" key="1">
    <source>
        <dbReference type="ARBA" id="ARBA00004442"/>
    </source>
</evidence>
<dbReference type="GO" id="GO:1990281">
    <property type="term" value="C:efflux pump complex"/>
    <property type="evidence" value="ECO:0007669"/>
    <property type="project" value="TreeGrafter"/>
</dbReference>
<comment type="similarity">
    <text evidence="2">Belongs to the outer membrane factor (OMF) (TC 1.B.17) family.</text>
</comment>
<dbReference type="GO" id="GO:0009279">
    <property type="term" value="C:cell outer membrane"/>
    <property type="evidence" value="ECO:0007669"/>
    <property type="project" value="UniProtKB-SubCell"/>
</dbReference>
<dbReference type="Proteomes" id="UP000321533">
    <property type="component" value="Chromosome"/>
</dbReference>
<keyword evidence="5" id="KW-0812">Transmembrane</keyword>
<keyword evidence="4" id="KW-1134">Transmembrane beta strand</keyword>
<keyword evidence="8" id="KW-0732">Signal</keyword>
<dbReference type="InterPro" id="IPR003423">
    <property type="entry name" value="OMP_efflux"/>
</dbReference>
<evidence type="ECO:0000256" key="7">
    <source>
        <dbReference type="ARBA" id="ARBA00023237"/>
    </source>
</evidence>